<keyword evidence="3" id="KW-1185">Reference proteome</keyword>
<dbReference type="InterPro" id="IPR011009">
    <property type="entry name" value="Kinase-like_dom_sf"/>
</dbReference>
<evidence type="ECO:0000313" key="3">
    <source>
        <dbReference type="Proteomes" id="UP000656881"/>
    </source>
</evidence>
<organism evidence="2 3">
    <name type="scientific">Streptomyces lasiicapitis</name>
    <dbReference type="NCBI Taxonomy" id="1923961"/>
    <lineage>
        <taxon>Bacteria</taxon>
        <taxon>Bacillati</taxon>
        <taxon>Actinomycetota</taxon>
        <taxon>Actinomycetes</taxon>
        <taxon>Kitasatosporales</taxon>
        <taxon>Streptomycetaceae</taxon>
        <taxon>Streptomyces</taxon>
    </lineage>
</organism>
<dbReference type="Gene3D" id="3.90.1200.10">
    <property type="match status" value="1"/>
</dbReference>
<evidence type="ECO:0000313" key="2">
    <source>
        <dbReference type="EMBL" id="GGO54121.1"/>
    </source>
</evidence>
<gene>
    <name evidence="2" type="ORF">GCM10012286_63140</name>
</gene>
<accession>A0ABQ2MLS5</accession>
<name>A0ABQ2MLS5_9ACTN</name>
<dbReference type="Proteomes" id="UP000656881">
    <property type="component" value="Unassembled WGS sequence"/>
</dbReference>
<dbReference type="Pfam" id="PF01636">
    <property type="entry name" value="APH"/>
    <property type="match status" value="1"/>
</dbReference>
<comment type="caution">
    <text evidence="2">The sequence shown here is derived from an EMBL/GenBank/DDBJ whole genome shotgun (WGS) entry which is preliminary data.</text>
</comment>
<dbReference type="EMBL" id="BMNG01000015">
    <property type="protein sequence ID" value="GGO54121.1"/>
    <property type="molecule type" value="Genomic_DNA"/>
</dbReference>
<evidence type="ECO:0000259" key="1">
    <source>
        <dbReference type="Pfam" id="PF01636"/>
    </source>
</evidence>
<sequence length="287" mass="31251">MVLRPPPPPLGPGNADAWTIGLRYNRAMDEQRLPGGKTVGAVRVGDTVRRPVQPWTPAVHAVLRHLEAVGFREAPQVLGVDAEGREILTHLVGETTGADLPLPAWVRTDAALVSVGRWARRLHDATETFVPPSGARWLAGQTWRPGLIIGHHDAAPWNAVWRDGDLAGFFDWDTAGPSSREFELAFIALTWVPLQSRELAERTGFTAFDDRSRRLHLLLDAYGYEGDRSAFAAVVATRARTNAEVIDRLAADGNPVYTALLPVAADFRQSALEVEALPAPFWAPAGG</sequence>
<proteinExistence type="predicted"/>
<reference evidence="3" key="1">
    <citation type="journal article" date="2019" name="Int. J. Syst. Evol. Microbiol.">
        <title>The Global Catalogue of Microorganisms (GCM) 10K type strain sequencing project: providing services to taxonomists for standard genome sequencing and annotation.</title>
        <authorList>
            <consortium name="The Broad Institute Genomics Platform"/>
            <consortium name="The Broad Institute Genome Sequencing Center for Infectious Disease"/>
            <person name="Wu L."/>
            <person name="Ma J."/>
        </authorList>
    </citation>
    <scope>NUCLEOTIDE SEQUENCE [LARGE SCALE GENOMIC DNA]</scope>
    <source>
        <strain evidence="3">CGMCC 4.7349</strain>
    </source>
</reference>
<protein>
    <recommendedName>
        <fullName evidence="1">Aminoglycoside phosphotransferase domain-containing protein</fullName>
    </recommendedName>
</protein>
<feature type="domain" description="Aminoglycoside phosphotransferase" evidence="1">
    <location>
        <begin position="146"/>
        <end position="211"/>
    </location>
</feature>
<dbReference type="InterPro" id="IPR002575">
    <property type="entry name" value="Aminoglycoside_PTrfase"/>
</dbReference>
<dbReference type="SUPFAM" id="SSF56112">
    <property type="entry name" value="Protein kinase-like (PK-like)"/>
    <property type="match status" value="1"/>
</dbReference>